<dbReference type="Proteomes" id="UP000703269">
    <property type="component" value="Unassembled WGS sequence"/>
</dbReference>
<evidence type="ECO:0000256" key="1">
    <source>
        <dbReference type="SAM" id="MobiDB-lite"/>
    </source>
</evidence>
<sequence>MLGREQVKTMSIPSQPSAAQGVHEPEIPKSLDQLLRSKYPGVKQWTYDEHIDVVAAAKAARDRAMTESGSKPLRAKPGDGDRWLFCEDANGKVLSGKEAKGSRTFTAGLIEQMQTKLGADKMPSTWDSRAPANWRAYMERELETKFFWLRLCEDHWKAQHFMVVYYPIWQEKYRKALRKKEKNDSDSLKCEDTIGEPNLTESVETRSSAAPVDEPIISAGIKRSLDTLSMDGPSVKKAKSTVTRRGVDMLYSVFDDPAPGASSATATTPATSSVTLDAQDGPVPSLLGQTALPTLSNLSVTPSEDIQDAPPISPTSLSPYVTPTSLSAPASSAPSLPAPSLPASSLTAPSPPASSLPAPSLPASSLPALSSPAPSLPVTGPQPAAPSASAPRSVVSTPGTSATQAGNSAAISMSTSAVLAPSVAPPGLSGTTTSIALDRSVSAPKPTPLGANEPAPAAPPSGAEPRPLDVNNEQAQPSTSSTKKPRTTGKALFQPTLHTTTKGYCGRKWHQDHEGGTVEEFNAYWNSVRSKDELHTKYKLEAAAEKLAKKSA</sequence>
<accession>A0A9P3LEF1</accession>
<feature type="region of interest" description="Disordered" evidence="1">
    <location>
        <begin position="184"/>
        <end position="210"/>
    </location>
</feature>
<feature type="region of interest" description="Disordered" evidence="1">
    <location>
        <begin position="1"/>
        <end position="26"/>
    </location>
</feature>
<feature type="compositionally biased region" description="Polar residues" evidence="1">
    <location>
        <begin position="199"/>
        <end position="208"/>
    </location>
</feature>
<gene>
    <name evidence="2" type="ORF">PsYK624_083380</name>
</gene>
<feature type="compositionally biased region" description="Low complexity" evidence="1">
    <location>
        <begin position="448"/>
        <end position="465"/>
    </location>
</feature>
<comment type="caution">
    <text evidence="2">The sequence shown here is derived from an EMBL/GenBank/DDBJ whole genome shotgun (WGS) entry which is preliminary data.</text>
</comment>
<feature type="region of interest" description="Disordered" evidence="1">
    <location>
        <begin position="256"/>
        <end position="495"/>
    </location>
</feature>
<keyword evidence="3" id="KW-1185">Reference proteome</keyword>
<evidence type="ECO:0000313" key="2">
    <source>
        <dbReference type="EMBL" id="GJE92185.1"/>
    </source>
</evidence>
<proteinExistence type="predicted"/>
<dbReference type="OrthoDB" id="3235325at2759"/>
<feature type="compositionally biased region" description="Low complexity" evidence="1">
    <location>
        <begin position="257"/>
        <end position="273"/>
    </location>
</feature>
<feature type="compositionally biased region" description="Polar residues" evidence="1">
    <location>
        <begin position="8"/>
        <end position="18"/>
    </location>
</feature>
<feature type="compositionally biased region" description="Polar residues" evidence="1">
    <location>
        <begin position="397"/>
        <end position="417"/>
    </location>
</feature>
<dbReference type="AlphaFoldDB" id="A0A9P3LEF1"/>
<protein>
    <submittedName>
        <fullName evidence="2">Uncharacterized protein</fullName>
    </submittedName>
</protein>
<evidence type="ECO:0000313" key="3">
    <source>
        <dbReference type="Proteomes" id="UP000703269"/>
    </source>
</evidence>
<name>A0A9P3LEF1_9APHY</name>
<reference evidence="2 3" key="1">
    <citation type="submission" date="2021-08" db="EMBL/GenBank/DDBJ databases">
        <title>Draft Genome Sequence of Phanerochaete sordida strain YK-624.</title>
        <authorList>
            <person name="Mori T."/>
            <person name="Dohra H."/>
            <person name="Suzuki T."/>
            <person name="Kawagishi H."/>
            <person name="Hirai H."/>
        </authorList>
    </citation>
    <scope>NUCLEOTIDE SEQUENCE [LARGE SCALE GENOMIC DNA]</scope>
    <source>
        <strain evidence="2 3">YK-624</strain>
    </source>
</reference>
<feature type="compositionally biased region" description="Low complexity" evidence="1">
    <location>
        <begin position="322"/>
        <end position="335"/>
    </location>
</feature>
<organism evidence="2 3">
    <name type="scientific">Phanerochaete sordida</name>
    <dbReference type="NCBI Taxonomy" id="48140"/>
    <lineage>
        <taxon>Eukaryota</taxon>
        <taxon>Fungi</taxon>
        <taxon>Dikarya</taxon>
        <taxon>Basidiomycota</taxon>
        <taxon>Agaricomycotina</taxon>
        <taxon>Agaricomycetes</taxon>
        <taxon>Polyporales</taxon>
        <taxon>Phanerochaetaceae</taxon>
        <taxon>Phanerochaete</taxon>
    </lineage>
</organism>
<dbReference type="EMBL" id="BPQB01000025">
    <property type="protein sequence ID" value="GJE92185.1"/>
    <property type="molecule type" value="Genomic_DNA"/>
</dbReference>
<feature type="compositionally biased region" description="Polar residues" evidence="1">
    <location>
        <begin position="287"/>
        <end position="304"/>
    </location>
</feature>
<feature type="compositionally biased region" description="Low complexity" evidence="1">
    <location>
        <begin position="355"/>
        <end position="396"/>
    </location>
</feature>